<dbReference type="Proteomes" id="UP000276829">
    <property type="component" value="Unassembled WGS sequence"/>
</dbReference>
<protein>
    <submittedName>
        <fullName evidence="1">Putative Tail fiber protein H</fullName>
    </submittedName>
</protein>
<dbReference type="AlphaFoldDB" id="A0A3M3GDY7"/>
<comment type="caution">
    <text evidence="1">The sequence shown here is derived from an EMBL/GenBank/DDBJ whole genome shotgun (WGS) entry which is preliminary data.</text>
</comment>
<organism evidence="1 2">
    <name type="scientific">Pseudomonas savastanoi pv. glycinea</name>
    <name type="common">Pseudomonas syringae pv. glycinea</name>
    <dbReference type="NCBI Taxonomy" id="318"/>
    <lineage>
        <taxon>Bacteria</taxon>
        <taxon>Pseudomonadati</taxon>
        <taxon>Pseudomonadota</taxon>
        <taxon>Gammaproteobacteria</taxon>
        <taxon>Pseudomonadales</taxon>
        <taxon>Pseudomonadaceae</taxon>
        <taxon>Pseudomonas</taxon>
    </lineage>
</organism>
<gene>
    <name evidence="1" type="ORF">ALQ73_00296</name>
</gene>
<sequence length="625" mass="66297">MDYPKSVPGVGLASGKFVDENPATGTPGSLIPAQWGNSVTQEILNVILGAGLVPNEEDVTQLHRAILGLAASDYKKSVRCATTVSIGLSGLQTIDDVTLVAGDRVLVKNQDTASQNWIYVAAAGAWARAQDANESTECTPGHMVPVQAGTKNAGTVWQLVNTTVPVLGTTDLAFERLLGRSGVAAGDYTRVKVNKYGQVEEGSNPTTLSGNGISDAYTKAEADLRDLQRPLRDSITYVGLANNKPDAPYMRRESDGALVSLQPSLGFTPVQQGGGTGQLDNKVKIGWSNNGLKAMVDATDLGNIWYANNFNPATKADWGTTLASYKITDAYTKAEVYAKSEVDTRLDSRALADAISYVGLAGGVLGQPYMRRSSDSATCWLQTKLLYAPVQQGTGLGQLNNVVKIGWSDNGLKATVDETDMGNLWYAKNFDPTTKANWGTTLASYRIADAYTKAESDLRDSQRPLADSITNIGFAGNDVNLPYMRRTVDGTVYYLQPRLGFTPVQQGTGVGQFSNLIRIGCDGAQPRLTVDNTDWGRIMTENNLMPNIGAQQAGGIGTYALLLIGGGNTGTSGNPGEAVAGSSCLYSATSGHATGAPVGTWRLMGFVLDKNLNDANSVTVCMRIS</sequence>
<reference evidence="1 2" key="1">
    <citation type="submission" date="2018-08" db="EMBL/GenBank/DDBJ databases">
        <title>Recombination of ecologically and evolutionarily significant loci maintains genetic cohesion in the Pseudomonas syringae species complex.</title>
        <authorList>
            <person name="Dillon M."/>
            <person name="Thakur S."/>
            <person name="Almeida R.N.D."/>
            <person name="Weir B.S."/>
            <person name="Guttman D.S."/>
        </authorList>
    </citation>
    <scope>NUCLEOTIDE SEQUENCE [LARGE SCALE GENOMIC DNA]</scope>
    <source>
        <strain evidence="1 2">ICMP 4324</strain>
    </source>
</reference>
<name>A0A3M3GDY7_PSESG</name>
<accession>A0A3M3GDY7</accession>
<evidence type="ECO:0000313" key="1">
    <source>
        <dbReference type="EMBL" id="RMM71958.1"/>
    </source>
</evidence>
<evidence type="ECO:0000313" key="2">
    <source>
        <dbReference type="Proteomes" id="UP000276829"/>
    </source>
</evidence>
<proteinExistence type="predicted"/>
<dbReference type="EMBL" id="RBON01000084">
    <property type="protein sequence ID" value="RMM71958.1"/>
    <property type="molecule type" value="Genomic_DNA"/>
</dbReference>
<dbReference type="RefSeq" id="WP_054089484.1">
    <property type="nucleotide sequence ID" value="NZ_RBON01000084.1"/>
</dbReference>